<sequence>MSYSFTEKKRIRKSFAKRANVLEVPFLLATQLDSYAKFLQLEKPFDQRSDDGLQAAFSSIFPIVSHNGYAQLEFVHYVLGEPLFDIPECQLRGITYAAPLRARIRLKIFDKESSKPGVVKEIRENEVYMGEIPLMTPSGSFVINGTERVIVSQLHRSPGVFFEHDKGKTHSSGKLLFSARIIPYRGSWLDFEFDPKDLLYFRIDRRRKMPVTILLKALGYNDEQILNTFYDKETFYLSKDGVQTDLIAGRLKGETAKADIVDKDGNVLVAQGKRITAKNIRDIANAGLTRLDVDAESLLGKILAGDVIVPDTGEVLATANEEITEELLAKLDIHGVTQVDTLYINELDQGGYISNTLRTDETADQQAARVAIYRMMRPGEPPTEEAVEMLFNRLFFSEESYDLSRVGRMKFNTRTYEQKLSEAQNASWYGRLLNETFAGAAEKGGYVLSVEDIVASIATLVELRNGHGEVDDIDHLGNRRVRSVGELAENQFRSGLARVERAVKERLNQAESENLMPHDLINAKPVSAAIKEFFGSSQLSQFMDQTNPLSEITHKRRVSALGPGGLTRERAGFEVRDVHPTHYGRVCPIETPEGPNIGLINSLSVFARTNEYGFLETPYRRVADGKVTNEIDYLSAIEEGRYVIAQANAELDEDGVLTGDLVTCREKGETIMATPDRVQYMDVATGQVVSVAASLIPFLEHDDANRALMGANMQRQAVPCLRPEKPMVGTGIERAVAVDSSTAIVARRGGIVEYVDANRVVVRVHDDEATAGEVGVDIYNLVKFTRSNQSTNINQRPVVKAGDVLQRGDVVADGASTDLGELALGQNMTIAFMPWNGYNYEDSILLSEKVAADDRYTSIHIEELNVVARDTKLGAEDITRDIPNLSERMQNRLDDSGIVYIGAEVEAGDVLVGKVTPKGETQLTPEEKLLRAIFGEKASDVKDTSLRMPTGMSGTVIDVQVFTREGIQRDKRAQAIIDSELKRYRQDLSDQLRIFDNDAFSRIERMIVGQTANGGPMKLAKGSAITTEYLAGLPSKHDWFDIRMSDESLAKQMELIKVSLQQKREESDALYEIKKKKLTQGDELQPGVQKMVKVFIAIKRRLQAGDKMAGRHGNKGVVSRILPVEDMPYMADGRPVDIVLNPLGVPSRMNIGQILEVHLGWAAKGIGERIDRMLAEQRKVGEIREFLNKLYNNSGKQEHLDELNDDEILELAANLKRGATFASPVFDGAKESEIRDMLNLAYPSDDPEVEKLGFNDSKTQITLYDGRSGEAFDRRVTVGVMHYLKLHHLVDEKMHARSTGPYSLVTQQPLGGKAQFGGQRFGEMEVWALEAYGAAYTLQEMLTVKSDDVTGRTKMYENIVKGEHKIDAGMPESFNVLVKEIRSLGLDIDLERY</sequence>
<evidence type="ECO:0000313" key="15">
    <source>
        <dbReference type="EMBL" id="UOO81791.1"/>
    </source>
</evidence>
<dbReference type="Pfam" id="PF04561">
    <property type="entry name" value="RNA_pol_Rpb2_2"/>
    <property type="match status" value="2"/>
</dbReference>
<evidence type="ECO:0000256" key="2">
    <source>
        <dbReference type="ARBA" id="ARBA00022679"/>
    </source>
</evidence>
<feature type="domain" description="DNA-directed RNA polymerase beta subunit external 1" evidence="14">
    <location>
        <begin position="619"/>
        <end position="684"/>
    </location>
</feature>
<feature type="domain" description="RNA polymerase beta subunit protrusion" evidence="12">
    <location>
        <begin position="27"/>
        <end position="527"/>
    </location>
</feature>
<dbReference type="EMBL" id="CP091508">
    <property type="protein sequence ID" value="UOO81791.1"/>
    <property type="molecule type" value="Genomic_DNA"/>
</dbReference>
<evidence type="ECO:0000259" key="14">
    <source>
        <dbReference type="Pfam" id="PF10385"/>
    </source>
</evidence>
<dbReference type="InterPro" id="IPR010243">
    <property type="entry name" value="RNA_pol_bsu_bac"/>
</dbReference>
<evidence type="ECO:0000259" key="9">
    <source>
        <dbReference type="Pfam" id="PF00562"/>
    </source>
</evidence>
<evidence type="ECO:0000259" key="11">
    <source>
        <dbReference type="Pfam" id="PF04561"/>
    </source>
</evidence>
<dbReference type="Pfam" id="PF04560">
    <property type="entry name" value="RNA_pol_Rpb2_7"/>
    <property type="match status" value="1"/>
</dbReference>
<feature type="domain" description="RNA polymerase Rpb2" evidence="10">
    <location>
        <begin position="1317"/>
        <end position="1390"/>
    </location>
</feature>
<feature type="domain" description="DNA-directed RNA polymerase subunit 2 hybrid-binding" evidence="9">
    <location>
        <begin position="745"/>
        <end position="1315"/>
    </location>
</feature>
<dbReference type="InterPro" id="IPR007641">
    <property type="entry name" value="RNA_pol_Rpb2_7"/>
</dbReference>
<dbReference type="Gene3D" id="2.40.50.150">
    <property type="match status" value="1"/>
</dbReference>
<dbReference type="SUPFAM" id="SSF64484">
    <property type="entry name" value="beta and beta-prime subunits of DNA dependent RNA-polymerase"/>
    <property type="match status" value="1"/>
</dbReference>
<dbReference type="Pfam" id="PF10385">
    <property type="entry name" value="RNA_pol_Rpb2_45"/>
    <property type="match status" value="1"/>
</dbReference>
<dbReference type="Gene3D" id="3.90.1100.10">
    <property type="match status" value="2"/>
</dbReference>
<evidence type="ECO:0000256" key="5">
    <source>
        <dbReference type="ARBA" id="ARBA00048552"/>
    </source>
</evidence>
<dbReference type="CDD" id="cd00653">
    <property type="entry name" value="RNA_pol_B_RPB2"/>
    <property type="match status" value="1"/>
</dbReference>
<evidence type="ECO:0000256" key="8">
    <source>
        <dbReference type="RuleBase" id="RU363031"/>
    </source>
</evidence>
<dbReference type="EC" id="2.7.7.6" evidence="6 8"/>
<feature type="domain" description="RNA polymerase Rpb2" evidence="11">
    <location>
        <begin position="156"/>
        <end position="233"/>
    </location>
</feature>
<evidence type="ECO:0000313" key="16">
    <source>
        <dbReference type="Proteomes" id="UP000829817"/>
    </source>
</evidence>
<comment type="subunit">
    <text evidence="6 8">The RNAP catalytic core consists of 2 alpha, 1 beta, 1 beta' and 1 omega subunit. When a sigma factor is associated with the core the holoenzyme is formed, which can initiate transcription.</text>
</comment>
<evidence type="ECO:0000256" key="3">
    <source>
        <dbReference type="ARBA" id="ARBA00022695"/>
    </source>
</evidence>
<proteinExistence type="inferred from homology"/>
<dbReference type="Gene3D" id="2.40.270.10">
    <property type="entry name" value="DNA-directed RNA polymerase, subunit 2, domain 6"/>
    <property type="match status" value="2"/>
</dbReference>
<keyword evidence="1 6" id="KW-0240">DNA-directed RNA polymerase</keyword>
<dbReference type="GO" id="GO:0000428">
    <property type="term" value="C:DNA-directed RNA polymerase complex"/>
    <property type="evidence" value="ECO:0007669"/>
    <property type="project" value="UniProtKB-KW"/>
</dbReference>
<dbReference type="Pfam" id="PF04563">
    <property type="entry name" value="RNA_pol_Rpb2_1"/>
    <property type="match status" value="1"/>
</dbReference>
<dbReference type="Proteomes" id="UP000829817">
    <property type="component" value="Chromosome"/>
</dbReference>
<dbReference type="GO" id="GO:0003899">
    <property type="term" value="F:DNA-directed RNA polymerase activity"/>
    <property type="evidence" value="ECO:0007669"/>
    <property type="project" value="UniProtKB-EC"/>
</dbReference>
<gene>
    <name evidence="6 15" type="primary">rpoB</name>
    <name evidence="15" type="ORF">LVJ83_12890</name>
</gene>
<dbReference type="InterPro" id="IPR019462">
    <property type="entry name" value="DNA-dir_RNA_pol_bsu_external_1"/>
</dbReference>
<dbReference type="PROSITE" id="PS01166">
    <property type="entry name" value="RNA_POL_BETA"/>
    <property type="match status" value="1"/>
</dbReference>
<dbReference type="Gene3D" id="2.30.150.10">
    <property type="entry name" value="DNA-directed RNA polymerase, beta subunit, external 1 domain"/>
    <property type="match status" value="1"/>
</dbReference>
<evidence type="ECO:0000259" key="13">
    <source>
        <dbReference type="Pfam" id="PF04565"/>
    </source>
</evidence>
<dbReference type="InterPro" id="IPR015712">
    <property type="entry name" value="DNA-dir_RNA_pol_su2"/>
</dbReference>
<keyword evidence="2 6" id="KW-0808">Transferase</keyword>
<evidence type="ECO:0000259" key="12">
    <source>
        <dbReference type="Pfam" id="PF04563"/>
    </source>
</evidence>
<feature type="domain" description="RNA polymerase Rpb2" evidence="11">
    <location>
        <begin position="448"/>
        <end position="482"/>
    </location>
</feature>
<dbReference type="InterPro" id="IPR007120">
    <property type="entry name" value="DNA-dir_RNAP_su2_dom"/>
</dbReference>
<dbReference type="HAMAP" id="MF_01321">
    <property type="entry name" value="RNApol_bact_RpoB"/>
    <property type="match status" value="1"/>
</dbReference>
<dbReference type="InterPro" id="IPR014724">
    <property type="entry name" value="RNA_pol_RPB2_OB-fold"/>
</dbReference>
<keyword evidence="4 6" id="KW-0804">Transcription</keyword>
<dbReference type="RefSeq" id="WP_244785055.1">
    <property type="nucleotide sequence ID" value="NZ_CP091508.1"/>
</dbReference>
<dbReference type="Gene3D" id="3.90.1110.10">
    <property type="entry name" value="RNA polymerase Rpb2, domain 2"/>
    <property type="match status" value="2"/>
</dbReference>
<evidence type="ECO:0000256" key="4">
    <source>
        <dbReference type="ARBA" id="ARBA00023163"/>
    </source>
</evidence>
<dbReference type="InterPro" id="IPR007645">
    <property type="entry name" value="RNA_pol_Rpb2_3"/>
</dbReference>
<comment type="similarity">
    <text evidence="6 7">Belongs to the RNA polymerase beta chain family.</text>
</comment>
<evidence type="ECO:0000259" key="10">
    <source>
        <dbReference type="Pfam" id="PF04560"/>
    </source>
</evidence>
<dbReference type="NCBIfam" id="NF001616">
    <property type="entry name" value="PRK00405.1"/>
    <property type="match status" value="1"/>
</dbReference>
<keyword evidence="16" id="KW-1185">Reference proteome</keyword>
<dbReference type="Gene3D" id="2.40.50.100">
    <property type="match status" value="1"/>
</dbReference>
<dbReference type="NCBIfam" id="TIGR02013">
    <property type="entry name" value="rpoB"/>
    <property type="match status" value="1"/>
</dbReference>
<name>A0ABY4DSE0_9NEIS</name>
<dbReference type="Pfam" id="PF04565">
    <property type="entry name" value="RNA_pol_Rpb2_3"/>
    <property type="match status" value="1"/>
</dbReference>
<dbReference type="InterPro" id="IPR037033">
    <property type="entry name" value="DNA-dir_RNAP_su2_hyb_sf"/>
</dbReference>
<reference evidence="15 16" key="1">
    <citation type="journal article" date="2022" name="Res Sq">
        <title>Evolution of multicellular longitudinally dividing oral cavity symbionts (Neisseriaceae).</title>
        <authorList>
            <person name="Nyongesa S."/>
            <person name="Weber P."/>
            <person name="Bernet E."/>
            <person name="Pullido F."/>
            <person name="Nieckarz M."/>
            <person name="Delaby M."/>
            <person name="Nieves C."/>
            <person name="Viehboeck T."/>
            <person name="Krause N."/>
            <person name="Rivera-Millot A."/>
            <person name="Nakamura A."/>
            <person name="Vischer N."/>
            <person name="VanNieuwenhze M."/>
            <person name="Brun Y."/>
            <person name="Cava F."/>
            <person name="Bulgheresi S."/>
            <person name="Veyrier F."/>
        </authorList>
    </citation>
    <scope>NUCLEOTIDE SEQUENCE [LARGE SCALE GENOMIC DNA]</scope>
    <source>
        <strain evidence="15 16">CCUG 63373m</strain>
    </source>
</reference>
<dbReference type="InterPro" id="IPR037034">
    <property type="entry name" value="RNA_pol_Rpb2_2_sf"/>
</dbReference>
<dbReference type="InterPro" id="IPR007642">
    <property type="entry name" value="RNA_pol_Rpb2_2"/>
</dbReference>
<accession>A0ABY4DSE0</accession>
<feature type="domain" description="RNA polymerase Rpb2" evidence="13">
    <location>
        <begin position="541"/>
        <end position="608"/>
    </location>
</feature>
<protein>
    <recommendedName>
        <fullName evidence="6 8">DNA-directed RNA polymerase subunit beta</fullName>
        <shortName evidence="6">RNAP subunit beta</shortName>
        <ecNumber evidence="6 8">2.7.7.6</ecNumber>
    </recommendedName>
    <alternativeName>
        <fullName evidence="6">RNA polymerase subunit beta</fullName>
    </alternativeName>
    <alternativeName>
        <fullName evidence="6">Transcriptase subunit beta</fullName>
    </alternativeName>
</protein>
<dbReference type="Pfam" id="PF00562">
    <property type="entry name" value="RNA_pol_Rpb2_6"/>
    <property type="match status" value="1"/>
</dbReference>
<dbReference type="InterPro" id="IPR007121">
    <property type="entry name" value="RNA_pol_bsu_CS"/>
</dbReference>
<dbReference type="Gene3D" id="3.90.1800.10">
    <property type="entry name" value="RNA polymerase alpha subunit dimerisation domain"/>
    <property type="match status" value="1"/>
</dbReference>
<comment type="function">
    <text evidence="6 8">DNA-dependent RNA polymerase catalyzes the transcription of DNA into RNA using the four ribonucleoside triphosphates as substrates.</text>
</comment>
<organism evidence="15 16">
    <name type="scientific">Uruburuella testudinis</name>
    <dbReference type="NCBI Taxonomy" id="1282863"/>
    <lineage>
        <taxon>Bacteria</taxon>
        <taxon>Pseudomonadati</taxon>
        <taxon>Pseudomonadota</taxon>
        <taxon>Betaproteobacteria</taxon>
        <taxon>Neisseriales</taxon>
        <taxon>Neisseriaceae</taxon>
        <taxon>Uruburuella</taxon>
    </lineage>
</organism>
<dbReference type="InterPro" id="IPR007644">
    <property type="entry name" value="RNA_pol_bsu_protrusion"/>
</dbReference>
<comment type="catalytic activity">
    <reaction evidence="5 6 8">
        <text>RNA(n) + a ribonucleoside 5'-triphosphate = RNA(n+1) + diphosphate</text>
        <dbReference type="Rhea" id="RHEA:21248"/>
        <dbReference type="Rhea" id="RHEA-COMP:14527"/>
        <dbReference type="Rhea" id="RHEA-COMP:17342"/>
        <dbReference type="ChEBI" id="CHEBI:33019"/>
        <dbReference type="ChEBI" id="CHEBI:61557"/>
        <dbReference type="ChEBI" id="CHEBI:140395"/>
        <dbReference type="EC" id="2.7.7.6"/>
    </reaction>
</comment>
<dbReference type="InterPro" id="IPR042107">
    <property type="entry name" value="DNA-dir_RNA_pol_bsu_ext_1_sf"/>
</dbReference>
<evidence type="ECO:0000256" key="1">
    <source>
        <dbReference type="ARBA" id="ARBA00022478"/>
    </source>
</evidence>
<evidence type="ECO:0000256" key="6">
    <source>
        <dbReference type="HAMAP-Rule" id="MF_01321"/>
    </source>
</evidence>
<evidence type="ECO:0000256" key="7">
    <source>
        <dbReference type="RuleBase" id="RU000434"/>
    </source>
</evidence>
<dbReference type="PANTHER" id="PTHR20856">
    <property type="entry name" value="DNA-DIRECTED RNA POLYMERASE I SUBUNIT 2"/>
    <property type="match status" value="1"/>
</dbReference>
<keyword evidence="3 6" id="KW-0548">Nucleotidyltransferase</keyword>